<protein>
    <submittedName>
        <fullName evidence="1">Uncharacterized protein</fullName>
    </submittedName>
</protein>
<proteinExistence type="predicted"/>
<dbReference type="EMBL" id="NQMS01000001">
    <property type="protein sequence ID" value="PAV98091.1"/>
    <property type="molecule type" value="Genomic_DNA"/>
</dbReference>
<dbReference type="Proteomes" id="UP000218796">
    <property type="component" value="Unassembled WGS sequence"/>
</dbReference>
<sequence>MLTVIVEILHFHIYAIPLFEPMYMIKYVVRLCLLQEKGWSHGRDNISTTNSIVIMELLQK</sequence>
<reference evidence="1 2" key="1">
    <citation type="submission" date="2017-08" db="EMBL/GenBank/DDBJ databases">
        <title>Draft Genome Sequence of Hafnia alvei CITHA-6 Isolated from Raw Bovine Milk.</title>
        <authorList>
            <person name="Culligan E.P."/>
            <person name="Mcsweeney A."/>
            <person name="O'Doherty C."/>
            <person name="Gleeson E."/>
            <person name="O'Riordan D."/>
            <person name="Sleator R.D."/>
        </authorList>
    </citation>
    <scope>NUCLEOTIDE SEQUENCE [LARGE SCALE GENOMIC DNA]</scope>
    <source>
        <strain evidence="1 2">CITHA-6</strain>
    </source>
</reference>
<comment type="caution">
    <text evidence="1">The sequence shown here is derived from an EMBL/GenBank/DDBJ whole genome shotgun (WGS) entry which is preliminary data.</text>
</comment>
<gene>
    <name evidence="1" type="ORF">CJD50_00980</name>
</gene>
<accession>A0A2A2MH90</accession>
<evidence type="ECO:0000313" key="2">
    <source>
        <dbReference type="Proteomes" id="UP000218796"/>
    </source>
</evidence>
<name>A0A2A2MH90_9GAMM</name>
<keyword evidence="2" id="KW-1185">Reference proteome</keyword>
<organism evidence="1 2">
    <name type="scientific">Hafnia paralvei</name>
    <dbReference type="NCBI Taxonomy" id="546367"/>
    <lineage>
        <taxon>Bacteria</taxon>
        <taxon>Pseudomonadati</taxon>
        <taxon>Pseudomonadota</taxon>
        <taxon>Gammaproteobacteria</taxon>
        <taxon>Enterobacterales</taxon>
        <taxon>Hafniaceae</taxon>
        <taxon>Hafnia</taxon>
    </lineage>
</organism>
<evidence type="ECO:0000313" key="1">
    <source>
        <dbReference type="EMBL" id="PAV98091.1"/>
    </source>
</evidence>
<dbReference type="AlphaFoldDB" id="A0A2A2MH90"/>